<gene>
    <name evidence="5" type="ORF">GFD30_14210</name>
</gene>
<proteinExistence type="predicted"/>
<evidence type="ECO:0000259" key="4">
    <source>
        <dbReference type="PROSITE" id="PS01124"/>
    </source>
</evidence>
<name>A0A6L5GAN6_9ACTN</name>
<evidence type="ECO:0000256" key="3">
    <source>
        <dbReference type="SAM" id="MobiDB-lite"/>
    </source>
</evidence>
<dbReference type="SMART" id="SM00342">
    <property type="entry name" value="HTH_ARAC"/>
    <property type="match status" value="1"/>
</dbReference>
<dbReference type="GO" id="GO:0043565">
    <property type="term" value="F:sequence-specific DNA binding"/>
    <property type="evidence" value="ECO:0007669"/>
    <property type="project" value="InterPro"/>
</dbReference>
<feature type="region of interest" description="Disordered" evidence="3">
    <location>
        <begin position="302"/>
        <end position="323"/>
    </location>
</feature>
<dbReference type="SUPFAM" id="SSF46689">
    <property type="entry name" value="Homeodomain-like"/>
    <property type="match status" value="1"/>
</dbReference>
<dbReference type="PANTHER" id="PTHR43130:SF3">
    <property type="entry name" value="HTH-TYPE TRANSCRIPTIONAL REGULATOR RV1931C"/>
    <property type="match status" value="1"/>
</dbReference>
<dbReference type="GO" id="GO:0003700">
    <property type="term" value="F:DNA-binding transcription factor activity"/>
    <property type="evidence" value="ECO:0007669"/>
    <property type="project" value="InterPro"/>
</dbReference>
<dbReference type="Pfam" id="PF01965">
    <property type="entry name" value="DJ-1_PfpI"/>
    <property type="match status" value="1"/>
</dbReference>
<dbReference type="Gene3D" id="1.10.10.60">
    <property type="entry name" value="Homeodomain-like"/>
    <property type="match status" value="1"/>
</dbReference>
<evidence type="ECO:0000256" key="2">
    <source>
        <dbReference type="ARBA" id="ARBA00023163"/>
    </source>
</evidence>
<dbReference type="InterPro" id="IPR002818">
    <property type="entry name" value="DJ-1/PfpI"/>
</dbReference>
<dbReference type="PROSITE" id="PS01124">
    <property type="entry name" value="HTH_ARAC_FAMILY_2"/>
    <property type="match status" value="1"/>
</dbReference>
<dbReference type="Pfam" id="PF12833">
    <property type="entry name" value="HTH_18"/>
    <property type="match status" value="1"/>
</dbReference>
<protein>
    <submittedName>
        <fullName evidence="5">Helix-turn-helix domain-containing protein</fullName>
    </submittedName>
</protein>
<dbReference type="InterPro" id="IPR029062">
    <property type="entry name" value="Class_I_gatase-like"/>
</dbReference>
<accession>A0A6L5GAN6</accession>
<dbReference type="Gene3D" id="3.40.50.880">
    <property type="match status" value="1"/>
</dbReference>
<reference evidence="5 6" key="1">
    <citation type="submission" date="2019-10" db="EMBL/GenBank/DDBJ databases">
        <title>Glycomyces albidus sp. nov., a novel actinomycete isolated from rhizosphere soil of wheat (Triticum aestivum L.).</title>
        <authorList>
            <person name="Qian L."/>
        </authorList>
    </citation>
    <scope>NUCLEOTIDE SEQUENCE [LARGE SCALE GENOMIC DNA]</scope>
    <source>
        <strain evidence="5 6">NEAU-7082</strain>
    </source>
</reference>
<dbReference type="EMBL" id="WIAO01000016">
    <property type="protein sequence ID" value="MQM26714.1"/>
    <property type="molecule type" value="Genomic_DNA"/>
</dbReference>
<keyword evidence="2" id="KW-0804">Transcription</keyword>
<dbReference type="InterPro" id="IPR009057">
    <property type="entry name" value="Homeodomain-like_sf"/>
</dbReference>
<evidence type="ECO:0000313" key="6">
    <source>
        <dbReference type="Proteomes" id="UP000477750"/>
    </source>
</evidence>
<keyword evidence="6" id="KW-1185">Reference proteome</keyword>
<feature type="domain" description="HTH araC/xylS-type" evidence="4">
    <location>
        <begin position="215"/>
        <end position="296"/>
    </location>
</feature>
<keyword evidence="1" id="KW-0805">Transcription regulation</keyword>
<dbReference type="AlphaFoldDB" id="A0A6L5GAN6"/>
<dbReference type="SUPFAM" id="SSF52317">
    <property type="entry name" value="Class I glutamine amidotransferase-like"/>
    <property type="match status" value="1"/>
</dbReference>
<dbReference type="RefSeq" id="WP_153025875.1">
    <property type="nucleotide sequence ID" value="NZ_WIAO01000016.1"/>
</dbReference>
<sequence length="323" mass="34650">MTRVVFLLVQRLHLLDLAGPAQVFSTAADLGLDYRAEYVADREDVTTAQGLPLRAQTAWPDLDPGDLVLVPGWRSPKTAGGPRLIGDQAARLVAHHEQGGTVGSVCSGAFALGQAGLLDGRRCTTHHELQDELAQRHPRAAVLRDRLYVVDDRVVTSAGIASGIDLALHLVAVRHGPAVAARIARSMVVYARRSGDAAQDSAMLRHRSHLSDAVHRVQDLIDARFAEPLRLADLAAAAGVSERTLTRRFADATGLTPLRYQSALRLERAEHLIAQGTPVESAARAVGFVDARMLRRLRAGRAWHSGSAPGTPQSRGAAAPSFE</sequence>
<dbReference type="Proteomes" id="UP000477750">
    <property type="component" value="Unassembled WGS sequence"/>
</dbReference>
<evidence type="ECO:0000256" key="1">
    <source>
        <dbReference type="ARBA" id="ARBA00023015"/>
    </source>
</evidence>
<organism evidence="5 6">
    <name type="scientific">Glycomyces albidus</name>
    <dbReference type="NCBI Taxonomy" id="2656774"/>
    <lineage>
        <taxon>Bacteria</taxon>
        <taxon>Bacillati</taxon>
        <taxon>Actinomycetota</taxon>
        <taxon>Actinomycetes</taxon>
        <taxon>Glycomycetales</taxon>
        <taxon>Glycomycetaceae</taxon>
        <taxon>Glycomyces</taxon>
    </lineage>
</organism>
<dbReference type="InterPro" id="IPR018060">
    <property type="entry name" value="HTH_AraC"/>
</dbReference>
<dbReference type="PANTHER" id="PTHR43130">
    <property type="entry name" value="ARAC-FAMILY TRANSCRIPTIONAL REGULATOR"/>
    <property type="match status" value="1"/>
</dbReference>
<comment type="caution">
    <text evidence="5">The sequence shown here is derived from an EMBL/GenBank/DDBJ whole genome shotgun (WGS) entry which is preliminary data.</text>
</comment>
<evidence type="ECO:0000313" key="5">
    <source>
        <dbReference type="EMBL" id="MQM26714.1"/>
    </source>
</evidence>
<dbReference type="CDD" id="cd03137">
    <property type="entry name" value="GATase1_AraC_1"/>
    <property type="match status" value="1"/>
</dbReference>
<dbReference type="InterPro" id="IPR052158">
    <property type="entry name" value="INH-QAR"/>
</dbReference>